<dbReference type="Pfam" id="PF00126">
    <property type="entry name" value="HTH_1"/>
    <property type="match status" value="1"/>
</dbReference>
<dbReference type="FunFam" id="1.10.10.10:FF:000001">
    <property type="entry name" value="LysR family transcriptional regulator"/>
    <property type="match status" value="1"/>
</dbReference>
<dbReference type="Gene3D" id="1.10.10.10">
    <property type="entry name" value="Winged helix-like DNA-binding domain superfamily/Winged helix DNA-binding domain"/>
    <property type="match status" value="1"/>
</dbReference>
<dbReference type="GO" id="GO:0006351">
    <property type="term" value="P:DNA-templated transcription"/>
    <property type="evidence" value="ECO:0007669"/>
    <property type="project" value="TreeGrafter"/>
</dbReference>
<dbReference type="PANTHER" id="PTHR30537">
    <property type="entry name" value="HTH-TYPE TRANSCRIPTIONAL REGULATOR"/>
    <property type="match status" value="1"/>
</dbReference>
<dbReference type="AlphaFoldDB" id="A0A2W5DNU5"/>
<evidence type="ECO:0000313" key="6">
    <source>
        <dbReference type="EMBL" id="PZP32413.1"/>
    </source>
</evidence>
<protein>
    <submittedName>
        <fullName evidence="6">LysR family transcriptional regulator</fullName>
    </submittedName>
</protein>
<dbReference type="InterPro" id="IPR005119">
    <property type="entry name" value="LysR_subst-bd"/>
</dbReference>
<dbReference type="Gene3D" id="3.40.190.10">
    <property type="entry name" value="Periplasmic binding protein-like II"/>
    <property type="match status" value="2"/>
</dbReference>
<evidence type="ECO:0000256" key="2">
    <source>
        <dbReference type="ARBA" id="ARBA00023015"/>
    </source>
</evidence>
<dbReference type="SUPFAM" id="SSF46785">
    <property type="entry name" value="Winged helix' DNA-binding domain"/>
    <property type="match status" value="1"/>
</dbReference>
<dbReference type="Pfam" id="PF03466">
    <property type="entry name" value="LysR_substrate"/>
    <property type="match status" value="1"/>
</dbReference>
<evidence type="ECO:0000259" key="5">
    <source>
        <dbReference type="PROSITE" id="PS50931"/>
    </source>
</evidence>
<name>A0A2W5DNU5_9BURK</name>
<keyword evidence="3" id="KW-0238">DNA-binding</keyword>
<reference evidence="6 7" key="1">
    <citation type="submission" date="2017-08" db="EMBL/GenBank/DDBJ databases">
        <title>Infants hospitalized years apart are colonized by the same room-sourced microbial strains.</title>
        <authorList>
            <person name="Brooks B."/>
            <person name="Olm M.R."/>
            <person name="Firek B.A."/>
            <person name="Baker R."/>
            <person name="Thomas B.C."/>
            <person name="Morowitz M.J."/>
            <person name="Banfield J.F."/>
        </authorList>
    </citation>
    <scope>NUCLEOTIDE SEQUENCE [LARGE SCALE GENOMIC DNA]</scope>
    <source>
        <strain evidence="6">S2_012_000_R2_81</strain>
    </source>
</reference>
<dbReference type="PANTHER" id="PTHR30537:SF74">
    <property type="entry name" value="HTH-TYPE TRANSCRIPTIONAL REGULATOR TRPI"/>
    <property type="match status" value="1"/>
</dbReference>
<comment type="similarity">
    <text evidence="1">Belongs to the LysR transcriptional regulatory family.</text>
</comment>
<dbReference type="GO" id="GO:0043565">
    <property type="term" value="F:sequence-specific DNA binding"/>
    <property type="evidence" value="ECO:0007669"/>
    <property type="project" value="TreeGrafter"/>
</dbReference>
<dbReference type="InterPro" id="IPR000847">
    <property type="entry name" value="LysR_HTH_N"/>
</dbReference>
<evidence type="ECO:0000313" key="7">
    <source>
        <dbReference type="Proteomes" id="UP000249633"/>
    </source>
</evidence>
<gene>
    <name evidence="6" type="ORF">DI603_10295</name>
</gene>
<keyword evidence="4" id="KW-0804">Transcription</keyword>
<organism evidence="6 7">
    <name type="scientific">Roseateles depolymerans</name>
    <dbReference type="NCBI Taxonomy" id="76731"/>
    <lineage>
        <taxon>Bacteria</taxon>
        <taxon>Pseudomonadati</taxon>
        <taxon>Pseudomonadota</taxon>
        <taxon>Betaproteobacteria</taxon>
        <taxon>Burkholderiales</taxon>
        <taxon>Sphaerotilaceae</taxon>
        <taxon>Roseateles</taxon>
    </lineage>
</organism>
<accession>A0A2W5DNU5</accession>
<dbReference type="PROSITE" id="PS50931">
    <property type="entry name" value="HTH_LYSR"/>
    <property type="match status" value="1"/>
</dbReference>
<dbReference type="InterPro" id="IPR058163">
    <property type="entry name" value="LysR-type_TF_proteobact-type"/>
</dbReference>
<dbReference type="InterPro" id="IPR036388">
    <property type="entry name" value="WH-like_DNA-bd_sf"/>
</dbReference>
<evidence type="ECO:0000256" key="1">
    <source>
        <dbReference type="ARBA" id="ARBA00009437"/>
    </source>
</evidence>
<dbReference type="PRINTS" id="PR00039">
    <property type="entry name" value="HTHLYSR"/>
</dbReference>
<dbReference type="SUPFAM" id="SSF53850">
    <property type="entry name" value="Periplasmic binding protein-like II"/>
    <property type="match status" value="1"/>
</dbReference>
<proteinExistence type="inferred from homology"/>
<dbReference type="CDD" id="cd08432">
    <property type="entry name" value="PBP2_GcdR_TrpI_HvrB_AmpR_like"/>
    <property type="match status" value="1"/>
</dbReference>
<dbReference type="Proteomes" id="UP000249633">
    <property type="component" value="Unassembled WGS sequence"/>
</dbReference>
<feature type="domain" description="HTH lysR-type" evidence="5">
    <location>
        <begin position="15"/>
        <end position="67"/>
    </location>
</feature>
<sequence length="315" mass="35327">MNPPLRQRPLSIGPLRAFEAVARHLSFRVAAEELSLTQSAVSRQVQALEEEIGCTLFLRGTRRVELSGEGAVLLPTAVAVLSRLDQTVRQIRRARGRRVVNVTTFASFASLWLIPRLEAFQRAHEDIDIRVSAVDRKVDLDDGEHDLALRYDARADVPPDAELLFEETLSPAVSPWYARQPPAPLRQAADLAGHALAEEDDARPSASYLGWRRWLTAQHQPDLEPRRWLYLNFTYQQVQAALSGQGIALARLPMVQEHLQRGELVEPFGPAGRLASPFCYWLLQGPQAARRPEVQQFADWVRAQAALTRERLAGA</sequence>
<dbReference type="EMBL" id="QFOD01000008">
    <property type="protein sequence ID" value="PZP32413.1"/>
    <property type="molecule type" value="Genomic_DNA"/>
</dbReference>
<dbReference type="GO" id="GO:0003700">
    <property type="term" value="F:DNA-binding transcription factor activity"/>
    <property type="evidence" value="ECO:0007669"/>
    <property type="project" value="InterPro"/>
</dbReference>
<dbReference type="InterPro" id="IPR036390">
    <property type="entry name" value="WH_DNA-bd_sf"/>
</dbReference>
<evidence type="ECO:0000256" key="4">
    <source>
        <dbReference type="ARBA" id="ARBA00023163"/>
    </source>
</evidence>
<keyword evidence="2" id="KW-0805">Transcription regulation</keyword>
<comment type="caution">
    <text evidence="6">The sequence shown here is derived from an EMBL/GenBank/DDBJ whole genome shotgun (WGS) entry which is preliminary data.</text>
</comment>
<evidence type="ECO:0000256" key="3">
    <source>
        <dbReference type="ARBA" id="ARBA00023125"/>
    </source>
</evidence>